<name>A0A437MZD9_9SPHI</name>
<dbReference type="GO" id="GO:0032259">
    <property type="term" value="P:methylation"/>
    <property type="evidence" value="ECO:0007669"/>
    <property type="project" value="UniProtKB-KW"/>
</dbReference>
<dbReference type="Pfam" id="PF05175">
    <property type="entry name" value="MTS"/>
    <property type="match status" value="1"/>
</dbReference>
<proteinExistence type="inferred from homology"/>
<dbReference type="CDD" id="cd02440">
    <property type="entry name" value="AdoMet_MTases"/>
    <property type="match status" value="1"/>
</dbReference>
<evidence type="ECO:0000313" key="8">
    <source>
        <dbReference type="EMBL" id="RVU02964.1"/>
    </source>
</evidence>
<dbReference type="InterPro" id="IPR007848">
    <property type="entry name" value="Small_mtfrase_dom"/>
</dbReference>
<keyword evidence="2 6" id="KW-0489">Methyltransferase</keyword>
<dbReference type="PANTHER" id="PTHR47739:SF1">
    <property type="entry name" value="TRNA1(VAL) (ADENINE(37)-N6)-METHYLTRANSFERASE"/>
    <property type="match status" value="1"/>
</dbReference>
<dbReference type="GO" id="GO:0003676">
    <property type="term" value="F:nucleic acid binding"/>
    <property type="evidence" value="ECO:0007669"/>
    <property type="project" value="InterPro"/>
</dbReference>
<evidence type="ECO:0000256" key="4">
    <source>
        <dbReference type="ARBA" id="ARBA00022691"/>
    </source>
</evidence>
<dbReference type="RefSeq" id="WP_127703328.1">
    <property type="nucleotide sequence ID" value="NZ_SACK01000001.1"/>
</dbReference>
<comment type="similarity">
    <text evidence="6">Belongs to the methyltransferase superfamily. tRNA (adenine-N(6)-)-methyltransferase family.</text>
</comment>
<evidence type="ECO:0000256" key="6">
    <source>
        <dbReference type="HAMAP-Rule" id="MF_01872"/>
    </source>
</evidence>
<dbReference type="PROSITE" id="PS00092">
    <property type="entry name" value="N6_MTASE"/>
    <property type="match status" value="1"/>
</dbReference>
<dbReference type="OrthoDB" id="5383291at2"/>
<dbReference type="InterPro" id="IPR022882">
    <property type="entry name" value="tRNA_adenine-N6_MeTrfase"/>
</dbReference>
<protein>
    <recommendedName>
        <fullName evidence="6">tRNA1(Val) (adenine(37)-N6)-methyltransferase</fullName>
        <ecNumber evidence="6">2.1.1.223</ecNumber>
    </recommendedName>
    <alternativeName>
        <fullName evidence="6">tRNA m6A37 methyltransferase</fullName>
    </alternativeName>
</protein>
<evidence type="ECO:0000256" key="5">
    <source>
        <dbReference type="ARBA" id="ARBA00022694"/>
    </source>
</evidence>
<sequence length="237" mass="26463">MSGVFRFKQFEVDQTGCAMKINTDGALLGAIAGEGSPQNILDIGTGTGVIALMLAQRFAEAKIDAVEIDNSAVLTAGKNFKNSPFDERLTVYDTSFTSFFEQHSDKKYSLIVSNPPFYINSLASPQKERNTAKHAGKYFFKELMQGLAQHLTPDGQCWLVLPVDTAALVKDKTADVGLHLQKIIEVKSFENFEPHREIVVFGLMHNIPSKFSFVIYSDISVYSDQYIHTLKDFFTIF</sequence>
<dbReference type="GO" id="GO:0016430">
    <property type="term" value="F:tRNA (adenine-N6)-methyltransferase activity"/>
    <property type="evidence" value="ECO:0007669"/>
    <property type="project" value="UniProtKB-UniRule"/>
</dbReference>
<evidence type="ECO:0000256" key="1">
    <source>
        <dbReference type="ARBA" id="ARBA00022490"/>
    </source>
</evidence>
<dbReference type="Gene3D" id="3.40.50.150">
    <property type="entry name" value="Vaccinia Virus protein VP39"/>
    <property type="match status" value="1"/>
</dbReference>
<comment type="caution">
    <text evidence="8">The sequence shown here is derived from an EMBL/GenBank/DDBJ whole genome shotgun (WGS) entry which is preliminary data.</text>
</comment>
<keyword evidence="9" id="KW-1185">Reference proteome</keyword>
<accession>A0A437MZD9</accession>
<dbReference type="SUPFAM" id="SSF53335">
    <property type="entry name" value="S-adenosyl-L-methionine-dependent methyltransferases"/>
    <property type="match status" value="1"/>
</dbReference>
<dbReference type="EC" id="2.1.1.223" evidence="6"/>
<keyword evidence="1 6" id="KW-0963">Cytoplasm</keyword>
<dbReference type="EMBL" id="SACK01000001">
    <property type="protein sequence ID" value="RVU02964.1"/>
    <property type="molecule type" value="Genomic_DNA"/>
</dbReference>
<comment type="function">
    <text evidence="6">Specifically methylates the adenine in position 37 of tRNA(1)(Val) (anticodon cmo5UAC).</text>
</comment>
<keyword evidence="4 6" id="KW-0949">S-adenosyl-L-methionine</keyword>
<dbReference type="InterPro" id="IPR002052">
    <property type="entry name" value="DNA_methylase_N6_adenine_CS"/>
</dbReference>
<evidence type="ECO:0000259" key="7">
    <source>
        <dbReference type="Pfam" id="PF05175"/>
    </source>
</evidence>
<dbReference type="GO" id="GO:0005737">
    <property type="term" value="C:cytoplasm"/>
    <property type="evidence" value="ECO:0007669"/>
    <property type="project" value="UniProtKB-SubCell"/>
</dbReference>
<comment type="subcellular location">
    <subcellularLocation>
        <location evidence="6">Cytoplasm</location>
    </subcellularLocation>
</comment>
<dbReference type="GO" id="GO:0008033">
    <property type="term" value="P:tRNA processing"/>
    <property type="evidence" value="ECO:0007669"/>
    <property type="project" value="UniProtKB-UniRule"/>
</dbReference>
<organism evidence="8 9">
    <name type="scientific">Mucilaginibacter limnophilus</name>
    <dbReference type="NCBI Taxonomy" id="1932778"/>
    <lineage>
        <taxon>Bacteria</taxon>
        <taxon>Pseudomonadati</taxon>
        <taxon>Bacteroidota</taxon>
        <taxon>Sphingobacteriia</taxon>
        <taxon>Sphingobacteriales</taxon>
        <taxon>Sphingobacteriaceae</taxon>
        <taxon>Mucilaginibacter</taxon>
    </lineage>
</organism>
<keyword evidence="5 6" id="KW-0819">tRNA processing</keyword>
<dbReference type="Proteomes" id="UP000282759">
    <property type="component" value="Unassembled WGS sequence"/>
</dbReference>
<dbReference type="HAMAP" id="MF_01872">
    <property type="entry name" value="tRNA_methyltr_YfiC"/>
    <property type="match status" value="1"/>
</dbReference>
<dbReference type="AlphaFoldDB" id="A0A437MZD9"/>
<dbReference type="PANTHER" id="PTHR47739">
    <property type="entry name" value="TRNA1(VAL) (ADENINE(37)-N6)-METHYLTRANSFERASE"/>
    <property type="match status" value="1"/>
</dbReference>
<gene>
    <name evidence="8" type="ORF">EOD41_03235</name>
</gene>
<dbReference type="InterPro" id="IPR029063">
    <property type="entry name" value="SAM-dependent_MTases_sf"/>
</dbReference>
<dbReference type="InterPro" id="IPR050210">
    <property type="entry name" value="tRNA_Adenine-N(6)_MTase"/>
</dbReference>
<evidence type="ECO:0000256" key="2">
    <source>
        <dbReference type="ARBA" id="ARBA00022603"/>
    </source>
</evidence>
<feature type="domain" description="Methyltransferase small" evidence="7">
    <location>
        <begin position="36"/>
        <end position="161"/>
    </location>
</feature>
<reference evidence="8 9" key="1">
    <citation type="submission" date="2019-01" db="EMBL/GenBank/DDBJ databases">
        <authorList>
            <person name="Chen W.-M."/>
        </authorList>
    </citation>
    <scope>NUCLEOTIDE SEQUENCE [LARGE SCALE GENOMIC DNA]</scope>
    <source>
        <strain evidence="8 9">YBJ-36</strain>
    </source>
</reference>
<comment type="catalytic activity">
    <reaction evidence="6">
        <text>adenosine(37) in tRNA1(Val) + S-adenosyl-L-methionine = N(6)-methyladenosine(37) in tRNA1(Val) + S-adenosyl-L-homocysteine + H(+)</text>
        <dbReference type="Rhea" id="RHEA:43160"/>
        <dbReference type="Rhea" id="RHEA-COMP:10369"/>
        <dbReference type="Rhea" id="RHEA-COMP:10370"/>
        <dbReference type="ChEBI" id="CHEBI:15378"/>
        <dbReference type="ChEBI" id="CHEBI:57856"/>
        <dbReference type="ChEBI" id="CHEBI:59789"/>
        <dbReference type="ChEBI" id="CHEBI:74411"/>
        <dbReference type="ChEBI" id="CHEBI:74449"/>
        <dbReference type="EC" id="2.1.1.223"/>
    </reaction>
</comment>
<evidence type="ECO:0000256" key="3">
    <source>
        <dbReference type="ARBA" id="ARBA00022679"/>
    </source>
</evidence>
<keyword evidence="3 6" id="KW-0808">Transferase</keyword>
<evidence type="ECO:0000313" key="9">
    <source>
        <dbReference type="Proteomes" id="UP000282759"/>
    </source>
</evidence>